<keyword evidence="2" id="KW-0489">Methyltransferase</keyword>
<evidence type="ECO:0000259" key="1">
    <source>
        <dbReference type="Pfam" id="PF08241"/>
    </source>
</evidence>
<keyword evidence="3" id="KW-1185">Reference proteome</keyword>
<evidence type="ECO:0000313" key="2">
    <source>
        <dbReference type="EMBL" id="MBF8435472.1"/>
    </source>
</evidence>
<dbReference type="CDD" id="cd02440">
    <property type="entry name" value="AdoMet_MTases"/>
    <property type="match status" value="1"/>
</dbReference>
<feature type="domain" description="Methyltransferase type 11" evidence="1">
    <location>
        <begin position="45"/>
        <end position="138"/>
    </location>
</feature>
<accession>A0A931AMJ8</accession>
<dbReference type="Proteomes" id="UP000621436">
    <property type="component" value="Unassembled WGS sequence"/>
</dbReference>
<sequence length="267" mass="29419">MSELDIQELKMVAESYEELLAPALFDEWTSRLIDAANIEPGDRVLDVACGTGILGRTVAEEVGSAELVSGVDINPGMLALAEEISPEIDWREGEAEDLPYRDNSFDAVISQFGLMLFSDPEVAVKEMWRVLKPDGQLAVAVFDSLDKIPAYGVMARVYDRMVDKKVGNALRLPFSMGDTDELCSIFESVGLSSIDIRTEKGQASFSSARHMVLADVKGWFPFAQIFLEKSKINEIFEEAETFLEPFMTPDGAVEFPVPAHIITAVKA</sequence>
<dbReference type="AlphaFoldDB" id="A0A931AMJ8"/>
<dbReference type="PANTHER" id="PTHR43591:SF24">
    <property type="entry name" value="2-METHOXY-6-POLYPRENYL-1,4-BENZOQUINOL METHYLASE, MITOCHONDRIAL"/>
    <property type="match status" value="1"/>
</dbReference>
<gene>
    <name evidence="2" type="ORF">I0Q91_00140</name>
</gene>
<dbReference type="EMBL" id="JADPIE010000001">
    <property type="protein sequence ID" value="MBF8435472.1"/>
    <property type="molecule type" value="Genomic_DNA"/>
</dbReference>
<comment type="caution">
    <text evidence="2">The sequence shown here is derived from an EMBL/GenBank/DDBJ whole genome shotgun (WGS) entry which is preliminary data.</text>
</comment>
<keyword evidence="2" id="KW-0808">Transferase</keyword>
<reference evidence="2" key="1">
    <citation type="submission" date="2020-11" db="EMBL/GenBank/DDBJ databases">
        <title>Halonatronomonas betainensis gen. nov., sp. nov. a novel haloalkaliphilic representative of the family Halanaerobiacae capable of betaine degradation.</title>
        <authorList>
            <person name="Boltyanskaya Y."/>
            <person name="Kevbrin V."/>
            <person name="Detkova E."/>
            <person name="Grouzdev D.S."/>
            <person name="Koziaeva V."/>
            <person name="Zhilina T."/>
        </authorList>
    </citation>
    <scope>NUCLEOTIDE SEQUENCE</scope>
    <source>
        <strain evidence="2">Z-7014</strain>
    </source>
</reference>
<dbReference type="InterPro" id="IPR029063">
    <property type="entry name" value="SAM-dependent_MTases_sf"/>
</dbReference>
<dbReference type="RefSeq" id="WP_270452090.1">
    <property type="nucleotide sequence ID" value="NZ_JADPIE010000001.1"/>
</dbReference>
<protein>
    <submittedName>
        <fullName evidence="2">Methyltransferase domain-containing protein</fullName>
    </submittedName>
</protein>
<proteinExistence type="predicted"/>
<dbReference type="GO" id="GO:0032259">
    <property type="term" value="P:methylation"/>
    <property type="evidence" value="ECO:0007669"/>
    <property type="project" value="UniProtKB-KW"/>
</dbReference>
<dbReference type="SUPFAM" id="SSF53335">
    <property type="entry name" value="S-adenosyl-L-methionine-dependent methyltransferases"/>
    <property type="match status" value="1"/>
</dbReference>
<dbReference type="PANTHER" id="PTHR43591">
    <property type="entry name" value="METHYLTRANSFERASE"/>
    <property type="match status" value="1"/>
</dbReference>
<dbReference type="InterPro" id="IPR013216">
    <property type="entry name" value="Methyltransf_11"/>
</dbReference>
<dbReference type="Gene3D" id="3.40.50.150">
    <property type="entry name" value="Vaccinia Virus protein VP39"/>
    <property type="match status" value="1"/>
</dbReference>
<organism evidence="2 3">
    <name type="scientific">Halonatronomonas betaini</name>
    <dbReference type="NCBI Taxonomy" id="2778430"/>
    <lineage>
        <taxon>Bacteria</taxon>
        <taxon>Bacillati</taxon>
        <taxon>Bacillota</taxon>
        <taxon>Clostridia</taxon>
        <taxon>Halanaerobiales</taxon>
        <taxon>Halarsenatibacteraceae</taxon>
        <taxon>Halonatronomonas</taxon>
    </lineage>
</organism>
<name>A0A931AMJ8_9FIRM</name>
<evidence type="ECO:0000313" key="3">
    <source>
        <dbReference type="Proteomes" id="UP000621436"/>
    </source>
</evidence>
<dbReference type="Pfam" id="PF08241">
    <property type="entry name" value="Methyltransf_11"/>
    <property type="match status" value="1"/>
</dbReference>
<dbReference type="GO" id="GO:0008757">
    <property type="term" value="F:S-adenosylmethionine-dependent methyltransferase activity"/>
    <property type="evidence" value="ECO:0007669"/>
    <property type="project" value="InterPro"/>
</dbReference>